<gene>
    <name evidence="1" type="ORF">SAMN04488023_108111</name>
</gene>
<sequence>MGIYKLAATTIVIISTLFWSKIVTAKEYVSIEIYNKSNPNGKHNGMDGNWLKADREQNNEIWNQANRFNIKKQDGYLQYQDLEERCSFYKWFQQQTDSLGFETRWASAARSTTKKLKHLLNPMALVCGNSNRQIQNFVTQGNAIIFDDIWKDLKSLIENQPVKGKAAEIWDGKLLLKEQNLIEPYYQKLSRKSIRKLERSLKKENAIARLFPGYEFEGSLLSVSDRWLYGMKLMKYHLL</sequence>
<accession>A0A1H9NT88</accession>
<protein>
    <submittedName>
        <fullName evidence="1">Uncharacterized protein</fullName>
    </submittedName>
</protein>
<evidence type="ECO:0000313" key="2">
    <source>
        <dbReference type="Proteomes" id="UP000199572"/>
    </source>
</evidence>
<name>A0A1H9NT88_9SPHI</name>
<dbReference type="STRING" id="390241.SAMN04488023_108111"/>
<dbReference type="EMBL" id="FOGG01000008">
    <property type="protein sequence ID" value="SER39254.1"/>
    <property type="molecule type" value="Genomic_DNA"/>
</dbReference>
<dbReference type="OrthoDB" id="758464at2"/>
<dbReference type="AlphaFoldDB" id="A0A1H9NT88"/>
<evidence type="ECO:0000313" key="1">
    <source>
        <dbReference type="EMBL" id="SER39254.1"/>
    </source>
</evidence>
<keyword evidence="2" id="KW-1185">Reference proteome</keyword>
<organism evidence="1 2">
    <name type="scientific">Pedobacter rhizosphaerae</name>
    <dbReference type="NCBI Taxonomy" id="390241"/>
    <lineage>
        <taxon>Bacteria</taxon>
        <taxon>Pseudomonadati</taxon>
        <taxon>Bacteroidota</taxon>
        <taxon>Sphingobacteriia</taxon>
        <taxon>Sphingobacteriales</taxon>
        <taxon>Sphingobacteriaceae</taxon>
        <taxon>Pedobacter</taxon>
    </lineage>
</organism>
<dbReference type="Proteomes" id="UP000199572">
    <property type="component" value="Unassembled WGS sequence"/>
</dbReference>
<dbReference type="RefSeq" id="WP_090883553.1">
    <property type="nucleotide sequence ID" value="NZ_FOGG01000008.1"/>
</dbReference>
<reference evidence="2" key="1">
    <citation type="submission" date="2016-10" db="EMBL/GenBank/DDBJ databases">
        <authorList>
            <person name="Varghese N."/>
            <person name="Submissions S."/>
        </authorList>
    </citation>
    <scope>NUCLEOTIDE SEQUENCE [LARGE SCALE GENOMIC DNA]</scope>
    <source>
        <strain evidence="2">DSM 18610</strain>
    </source>
</reference>
<proteinExistence type="predicted"/>